<evidence type="ECO:0000313" key="11">
    <source>
        <dbReference type="EMBL" id="OLP49765.1"/>
    </source>
</evidence>
<keyword evidence="6 7" id="KW-0269">Exonuclease</keyword>
<accession>A0A1Q9A5D1</accession>
<dbReference type="InterPro" id="IPR041796">
    <property type="entry name" value="Mre11_N"/>
</dbReference>
<gene>
    <name evidence="7" type="primary">sbcD</name>
    <name evidence="11" type="ORF">BJF91_22510</name>
    <name evidence="10" type="ORF">GGQ71_001125</name>
</gene>
<dbReference type="Gene3D" id="3.60.21.10">
    <property type="match status" value="1"/>
</dbReference>
<dbReference type="EMBL" id="MKIN01000022">
    <property type="protein sequence ID" value="OLP49765.1"/>
    <property type="molecule type" value="Genomic_DNA"/>
</dbReference>
<evidence type="ECO:0000313" key="12">
    <source>
        <dbReference type="Proteomes" id="UP000185598"/>
    </source>
</evidence>
<keyword evidence="7" id="KW-0255">Endonuclease</keyword>
<dbReference type="InterPro" id="IPR004843">
    <property type="entry name" value="Calcineurin-like_PHP"/>
</dbReference>
<dbReference type="RefSeq" id="WP_075615552.1">
    <property type="nucleotide sequence ID" value="NZ_JACIED010000001.1"/>
</dbReference>
<comment type="similarity">
    <text evidence="1 7">Belongs to the SbcD family.</text>
</comment>
<dbReference type="Pfam" id="PF00149">
    <property type="entry name" value="Metallophos"/>
    <property type="match status" value="1"/>
</dbReference>
<dbReference type="PANTHER" id="PTHR30337:SF0">
    <property type="entry name" value="NUCLEASE SBCCD SUBUNIT D"/>
    <property type="match status" value="1"/>
</dbReference>
<dbReference type="Pfam" id="PF12320">
    <property type="entry name" value="SbcD_C"/>
    <property type="match status" value="1"/>
</dbReference>
<dbReference type="CDD" id="cd00840">
    <property type="entry name" value="MPP_Mre11_N"/>
    <property type="match status" value="1"/>
</dbReference>
<dbReference type="Proteomes" id="UP000544107">
    <property type="component" value="Unassembled WGS sequence"/>
</dbReference>
<dbReference type="Proteomes" id="UP000185598">
    <property type="component" value="Unassembled WGS sequence"/>
</dbReference>
<evidence type="ECO:0000256" key="2">
    <source>
        <dbReference type="ARBA" id="ARBA00011322"/>
    </source>
</evidence>
<dbReference type="STRING" id="887144.BJF91_22510"/>
<keyword evidence="5 7" id="KW-0378">Hydrolase</keyword>
<evidence type="ECO:0000256" key="5">
    <source>
        <dbReference type="ARBA" id="ARBA00022801"/>
    </source>
</evidence>
<dbReference type="GO" id="GO:0006310">
    <property type="term" value="P:DNA recombination"/>
    <property type="evidence" value="ECO:0007669"/>
    <property type="project" value="UniProtKB-KW"/>
</dbReference>
<dbReference type="GO" id="GO:0006260">
    <property type="term" value="P:DNA replication"/>
    <property type="evidence" value="ECO:0007669"/>
    <property type="project" value="UniProtKB-KW"/>
</dbReference>
<evidence type="ECO:0000256" key="1">
    <source>
        <dbReference type="ARBA" id="ARBA00010555"/>
    </source>
</evidence>
<keyword evidence="7" id="KW-0233">DNA recombination</keyword>
<evidence type="ECO:0000313" key="10">
    <source>
        <dbReference type="EMBL" id="MBB4006889.1"/>
    </source>
</evidence>
<protein>
    <recommendedName>
        <fullName evidence="3 7">Nuclease SbcCD subunit D</fullName>
    </recommendedName>
</protein>
<dbReference type="OrthoDB" id="9773856at2"/>
<dbReference type="AlphaFoldDB" id="A0A1Q9A5D1"/>
<reference evidence="10 13" key="2">
    <citation type="submission" date="2020-08" db="EMBL/GenBank/DDBJ databases">
        <title>Genomic Encyclopedia of Type Strains, Phase IV (KMG-IV): sequencing the most valuable type-strain genomes for metagenomic binning, comparative biology and taxonomic classification.</title>
        <authorList>
            <person name="Goeker M."/>
        </authorList>
    </citation>
    <scope>NUCLEOTIDE SEQUENCE [LARGE SCALE GENOMIC DNA]</scope>
    <source>
        <strain evidence="10 13">DSM 100021</strain>
    </source>
</reference>
<keyword evidence="12" id="KW-1185">Reference proteome</keyword>
<comment type="subunit">
    <text evidence="2 7">Heterodimer of SbcC and SbcD.</text>
</comment>
<dbReference type="SUPFAM" id="SSF56300">
    <property type="entry name" value="Metallo-dependent phosphatases"/>
    <property type="match status" value="1"/>
</dbReference>
<dbReference type="InterPro" id="IPR004593">
    <property type="entry name" value="SbcD"/>
</dbReference>
<evidence type="ECO:0000256" key="4">
    <source>
        <dbReference type="ARBA" id="ARBA00022722"/>
    </source>
</evidence>
<name>A0A1Q9A5D1_9HYPH</name>
<dbReference type="GO" id="GO:0004519">
    <property type="term" value="F:endonuclease activity"/>
    <property type="evidence" value="ECO:0007669"/>
    <property type="project" value="UniProtKB-KW"/>
</dbReference>
<sequence length="379" mass="40778">MKILHTADLHLGRQLNGLSLEEDHAVILDQILDALIATRADILIIAGDIFDRAAPPATAVRQFNHFLSRVASETEAAVAMIAGNHDSADRIGSMAVMTDRRRALIQGPLLRAAPPLVLEDSHGPVAFSALPFAYEYAARDCFSDPTIAMPQDVLSAQIADARALLPAGARWVVIAHAFVAGGESGESERPLARVGGIETVSPETFAGAHYVALGHLHRPQTVGGDHIRYSGSPLAFSFGEAHEQKSMTVVDLDGGGKVQTEIIAFSPPRAVRLLRGTLAELLMQPPSHDIIKAVLTDTTPQIDPMRRLREVFPNACQLSYARDERAPELKFAISHAAPADPMQVIADFVEQVRDEPLSNAETDLVKVALADLDTEENAA</sequence>
<evidence type="ECO:0000256" key="7">
    <source>
        <dbReference type="RuleBase" id="RU363069"/>
    </source>
</evidence>
<proteinExistence type="inferred from homology"/>
<reference evidence="11 12" key="1">
    <citation type="submission" date="2016-09" db="EMBL/GenBank/DDBJ databases">
        <title>Rhizobium oryziradicis sp. nov., isolated from the root of rice.</title>
        <authorList>
            <person name="Zhao J."/>
            <person name="Zhang X."/>
        </authorList>
    </citation>
    <scope>NUCLEOTIDE SEQUENCE [LARGE SCALE GENOMIC DNA]</scope>
    <source>
        <strain evidence="11 12">14971</strain>
    </source>
</reference>
<dbReference type="EMBL" id="JACIED010000001">
    <property type="protein sequence ID" value="MBB4006889.1"/>
    <property type="molecule type" value="Genomic_DNA"/>
</dbReference>
<comment type="function">
    <text evidence="7">SbcCD cleaves DNA hairpin structures. These structures can inhibit DNA replication and are intermediates in certain DNA recombination reactions. The complex acts as a 3'-&gt;5' double strand exonuclease that can open hairpins. It also has a 5' single-strand endonuclease activity.</text>
</comment>
<dbReference type="GO" id="GO:0008408">
    <property type="term" value="F:3'-5' exonuclease activity"/>
    <property type="evidence" value="ECO:0007669"/>
    <property type="project" value="InterPro"/>
</dbReference>
<evidence type="ECO:0000256" key="3">
    <source>
        <dbReference type="ARBA" id="ARBA00013365"/>
    </source>
</evidence>
<organism evidence="11 12">
    <name type="scientific">Allorhizobium taibaishanense</name>
    <dbReference type="NCBI Taxonomy" id="887144"/>
    <lineage>
        <taxon>Bacteria</taxon>
        <taxon>Pseudomonadati</taxon>
        <taxon>Pseudomonadota</taxon>
        <taxon>Alphaproteobacteria</taxon>
        <taxon>Hyphomicrobiales</taxon>
        <taxon>Rhizobiaceae</taxon>
        <taxon>Rhizobium/Agrobacterium group</taxon>
        <taxon>Allorhizobium</taxon>
    </lineage>
</organism>
<dbReference type="InterPro" id="IPR050535">
    <property type="entry name" value="DNA_Repair-Maintenance_Comp"/>
</dbReference>
<dbReference type="NCBIfam" id="TIGR00619">
    <property type="entry name" value="sbcd"/>
    <property type="match status" value="1"/>
</dbReference>
<comment type="caution">
    <text evidence="11">The sequence shown here is derived from an EMBL/GenBank/DDBJ whole genome shotgun (WGS) entry which is preliminary data.</text>
</comment>
<dbReference type="PANTHER" id="PTHR30337">
    <property type="entry name" value="COMPONENT OF ATP-DEPENDENT DSDNA EXONUCLEASE"/>
    <property type="match status" value="1"/>
</dbReference>
<evidence type="ECO:0000259" key="9">
    <source>
        <dbReference type="Pfam" id="PF12320"/>
    </source>
</evidence>
<evidence type="ECO:0000313" key="13">
    <source>
        <dbReference type="Proteomes" id="UP000544107"/>
    </source>
</evidence>
<keyword evidence="4 7" id="KW-0540">Nuclease</keyword>
<feature type="domain" description="Nuclease SbcCD subunit D C-terminal" evidence="9">
    <location>
        <begin position="268"/>
        <end position="352"/>
    </location>
</feature>
<dbReference type="InterPro" id="IPR026843">
    <property type="entry name" value="SbcD_C"/>
</dbReference>
<evidence type="ECO:0000259" key="8">
    <source>
        <dbReference type="Pfam" id="PF00149"/>
    </source>
</evidence>
<keyword evidence="7" id="KW-0235">DNA replication</keyword>
<dbReference type="InterPro" id="IPR029052">
    <property type="entry name" value="Metallo-depent_PP-like"/>
</dbReference>
<feature type="domain" description="Calcineurin-like phosphoesterase" evidence="8">
    <location>
        <begin position="1"/>
        <end position="89"/>
    </location>
</feature>
<evidence type="ECO:0000256" key="6">
    <source>
        <dbReference type="ARBA" id="ARBA00022839"/>
    </source>
</evidence>